<evidence type="ECO:0000256" key="5">
    <source>
        <dbReference type="ARBA" id="ARBA00023163"/>
    </source>
</evidence>
<comment type="similarity">
    <text evidence="1">Belongs to the CcdB toxin family.</text>
</comment>
<organism evidence="8 9">
    <name type="scientific">Pseudothauera nasutitermitis</name>
    <dbReference type="NCBI Taxonomy" id="2565930"/>
    <lineage>
        <taxon>Bacteria</taxon>
        <taxon>Pseudomonadati</taxon>
        <taxon>Pseudomonadota</taxon>
        <taxon>Betaproteobacteria</taxon>
        <taxon>Rhodocyclales</taxon>
        <taxon>Zoogloeaceae</taxon>
        <taxon>Pseudothauera</taxon>
    </lineage>
</organism>
<evidence type="ECO:0000313" key="9">
    <source>
        <dbReference type="Proteomes" id="UP000308430"/>
    </source>
</evidence>
<dbReference type="GO" id="GO:0008657">
    <property type="term" value="F:DNA topoisomerase type II (double strand cut, ATP-hydrolyzing) inhibitor activity"/>
    <property type="evidence" value="ECO:0007669"/>
    <property type="project" value="InterPro"/>
</dbReference>
<sequence>MARFDVYRNPAKSAPQTPYLLDVQADLLDGLDTRVVIPLRRRDSLAADRLPAELMPEVMVEGVRCVLETPKLAAVPLRVLGSPVCSMAEGRTEIVGALDFLFQGY</sequence>
<dbReference type="RefSeq" id="WP_136349634.1">
    <property type="nucleotide sequence ID" value="NZ_SSOC01000006.1"/>
</dbReference>
<evidence type="ECO:0000256" key="6">
    <source>
        <dbReference type="ARBA" id="ARBA00029628"/>
    </source>
</evidence>
<name>A0A4S4ATG4_9RHOO</name>
<dbReference type="GO" id="GO:0006276">
    <property type="term" value="P:plasmid maintenance"/>
    <property type="evidence" value="ECO:0007669"/>
    <property type="project" value="InterPro"/>
</dbReference>
<reference evidence="8 9" key="1">
    <citation type="submission" date="2019-04" db="EMBL/GenBank/DDBJ databases">
        <title>Azoarcus nasutitermitis sp. nov. isolated from termite nest.</title>
        <authorList>
            <person name="Lin S.-Y."/>
            <person name="Hameed A."/>
            <person name="Hsu Y.-H."/>
            <person name="Young C.-C."/>
        </authorList>
    </citation>
    <scope>NUCLEOTIDE SEQUENCE [LARGE SCALE GENOMIC DNA]</scope>
    <source>
        <strain evidence="8 9">CC-YHH838</strain>
    </source>
</reference>
<accession>A0A4S4ATG4</accession>
<evidence type="ECO:0000256" key="3">
    <source>
        <dbReference type="ARBA" id="ARBA00022491"/>
    </source>
</evidence>
<gene>
    <name evidence="8" type="ORF">E6C76_18100</name>
</gene>
<evidence type="ECO:0000256" key="1">
    <source>
        <dbReference type="ARBA" id="ARBA00005230"/>
    </source>
</evidence>
<dbReference type="OrthoDB" id="9813510at2"/>
<dbReference type="Gene3D" id="2.30.30.110">
    <property type="match status" value="1"/>
</dbReference>
<proteinExistence type="inferred from homology"/>
<keyword evidence="3" id="KW-0678">Repressor</keyword>
<evidence type="ECO:0000256" key="2">
    <source>
        <dbReference type="ARBA" id="ARBA00015075"/>
    </source>
</evidence>
<comment type="caution">
    <text evidence="8">The sequence shown here is derived from an EMBL/GenBank/DDBJ whole genome shotgun (WGS) entry which is preliminary data.</text>
</comment>
<keyword evidence="4" id="KW-0805">Transcription regulation</keyword>
<dbReference type="EMBL" id="SSOC01000006">
    <property type="protein sequence ID" value="THF63154.1"/>
    <property type="molecule type" value="Genomic_DNA"/>
</dbReference>
<keyword evidence="5" id="KW-0804">Transcription</keyword>
<dbReference type="AlphaFoldDB" id="A0A4S4ATG4"/>
<evidence type="ECO:0000256" key="7">
    <source>
        <dbReference type="ARBA" id="ARBA00033135"/>
    </source>
</evidence>
<evidence type="ECO:0000256" key="4">
    <source>
        <dbReference type="ARBA" id="ARBA00023015"/>
    </source>
</evidence>
<protein>
    <recommendedName>
        <fullName evidence="2">Toxin CcdB</fullName>
    </recommendedName>
    <alternativeName>
        <fullName evidence="7">Cytotoxic protein CcdB</fullName>
    </alternativeName>
    <alternativeName>
        <fullName evidence="6">Protein LetD</fullName>
    </alternativeName>
</protein>
<dbReference type="InterPro" id="IPR002712">
    <property type="entry name" value="CcdB"/>
</dbReference>
<dbReference type="SUPFAM" id="SSF50118">
    <property type="entry name" value="Cell growth inhibitor/plasmid maintenance toxic component"/>
    <property type="match status" value="1"/>
</dbReference>
<dbReference type="Pfam" id="PF01845">
    <property type="entry name" value="CcdB"/>
    <property type="match status" value="1"/>
</dbReference>
<dbReference type="Proteomes" id="UP000308430">
    <property type="component" value="Unassembled WGS sequence"/>
</dbReference>
<keyword evidence="9" id="KW-1185">Reference proteome</keyword>
<dbReference type="InterPro" id="IPR011067">
    <property type="entry name" value="Plasmid_toxin/cell-grow_inhib"/>
</dbReference>
<evidence type="ECO:0000313" key="8">
    <source>
        <dbReference type="EMBL" id="THF63154.1"/>
    </source>
</evidence>